<dbReference type="PIRSF" id="PIRSF005700">
    <property type="entry name" value="PepC"/>
    <property type="match status" value="1"/>
</dbReference>
<dbReference type="RefSeq" id="WP_289511440.1">
    <property type="nucleotide sequence ID" value="NZ_JAUDEA010000009.1"/>
</dbReference>
<reference evidence="5 6" key="3">
    <citation type="submission" date="2023-06" db="EMBL/GenBank/DDBJ databases">
        <authorList>
            <person name="Zeman M."/>
            <person name="Kubasova T."/>
            <person name="Jahodarova E."/>
            <person name="Nykrynova M."/>
            <person name="Rychlik I."/>
        </authorList>
    </citation>
    <scope>NUCLEOTIDE SEQUENCE [LARGE SCALE GENOMIC DNA]</scope>
    <source>
        <strain evidence="5 6">153_Feed</strain>
    </source>
</reference>
<dbReference type="InterPro" id="IPR004134">
    <property type="entry name" value="Peptidase_C1B"/>
</dbReference>
<evidence type="ECO:0000256" key="3">
    <source>
        <dbReference type="ARBA" id="ARBA00022807"/>
    </source>
</evidence>
<dbReference type="Proteomes" id="UP001529256">
    <property type="component" value="Unassembled WGS sequence"/>
</dbReference>
<dbReference type="PANTHER" id="PTHR10363">
    <property type="entry name" value="BLEOMYCIN HYDROLASE"/>
    <property type="match status" value="1"/>
</dbReference>
<evidence type="ECO:0000313" key="5">
    <source>
        <dbReference type="EMBL" id="MDM8271355.1"/>
    </source>
</evidence>
<gene>
    <name evidence="5" type="ORF">QUW25_06705</name>
</gene>
<accession>A0ABT7V438</accession>
<dbReference type="EMBL" id="JAUDEA010000009">
    <property type="protein sequence ID" value="MDM8271355.1"/>
    <property type="molecule type" value="Genomic_DNA"/>
</dbReference>
<dbReference type="Pfam" id="PF03051">
    <property type="entry name" value="Peptidase_C1_2"/>
    <property type="match status" value="1"/>
</dbReference>
<dbReference type="SUPFAM" id="SSF54001">
    <property type="entry name" value="Cysteine proteinases"/>
    <property type="match status" value="1"/>
</dbReference>
<evidence type="ECO:0000256" key="2">
    <source>
        <dbReference type="ARBA" id="ARBA00022801"/>
    </source>
</evidence>
<keyword evidence="6" id="KW-1185">Reference proteome</keyword>
<dbReference type="InterPro" id="IPR038765">
    <property type="entry name" value="Papain-like_cys_pep_sf"/>
</dbReference>
<comment type="similarity">
    <text evidence="4">Belongs to the peptidase C1 family.</text>
</comment>
<dbReference type="CDD" id="cd00585">
    <property type="entry name" value="Peptidase_C1B"/>
    <property type="match status" value="1"/>
</dbReference>
<evidence type="ECO:0000256" key="4">
    <source>
        <dbReference type="PIRNR" id="PIRNR005700"/>
    </source>
</evidence>
<evidence type="ECO:0000313" key="6">
    <source>
        <dbReference type="Proteomes" id="UP001529256"/>
    </source>
</evidence>
<dbReference type="Gene3D" id="3.90.70.10">
    <property type="entry name" value="Cysteine proteinases"/>
    <property type="match status" value="1"/>
</dbReference>
<keyword evidence="3 4" id="KW-0788">Thiol protease</keyword>
<dbReference type="InterPro" id="IPR000169">
    <property type="entry name" value="Pept_cys_AS"/>
</dbReference>
<evidence type="ECO:0000256" key="1">
    <source>
        <dbReference type="ARBA" id="ARBA00022670"/>
    </source>
</evidence>
<keyword evidence="1 4" id="KW-0645">Protease</keyword>
<comment type="caution">
    <text evidence="5">The sequence shown here is derived from an EMBL/GenBank/DDBJ whole genome shotgun (WGS) entry which is preliminary data.</text>
</comment>
<dbReference type="PROSITE" id="PS00139">
    <property type="entry name" value="THIOL_PROTEASE_CYS"/>
    <property type="match status" value="1"/>
</dbReference>
<protein>
    <recommendedName>
        <fullName evidence="4">Aminopeptidase</fullName>
    </recommendedName>
</protein>
<sequence>MDEMKSVTADDLAAAREDFFAERANVVAKNAVSSNGITAAARVPEGVAANAMTFDVEVKQGERCNQERSGRCWMFASLNTMRYRAIKKYNLKTFELSQTYPLFWDKLEKSNWFFENILDTLDEPLDGRLVSYLLADPVGDGGQWDMFKSLVKKYGVVPKEAMPETACSRNTREMDSYLTRYLRGAAKRLRESHAAGVAAEDLAEMKKEMMGDVYHLLVTCLGEPPARFDVRLRDKDDKLALSGSFTPQEFFAEAVGMNVDDYVSLISAPTADKPFGHTYTVSRLGNVVEDGGVRYLNLPIERLKECAVAQLREDLPVWFGCDVGQSYLREEGIMDTAALDVDGLFGFEVEGCMNRAERLDYGESLMTHAMVLEGVNLDESGHPTLWKVENSWGADHGRNGFDTLSDPWFDEYVYQVVVDKKHLTDAERATYETEQPTVLAPWDPMGSLARVR</sequence>
<proteinExistence type="inferred from homology"/>
<reference evidence="5 6" key="2">
    <citation type="submission" date="2023-06" db="EMBL/GenBank/DDBJ databases">
        <title>Identification and characterization of horizontal gene transfer across gut microbiota members of farm animals based on homology search.</title>
        <authorList>
            <person name="Schwarzerova J."/>
            <person name="Nykrynova M."/>
            <person name="Jureckova K."/>
            <person name="Cejkova D."/>
            <person name="Rychlik I."/>
        </authorList>
    </citation>
    <scope>NUCLEOTIDE SEQUENCE [LARGE SCALE GENOMIC DNA]</scope>
    <source>
        <strain evidence="5 6">153_Feed</strain>
    </source>
</reference>
<dbReference type="PANTHER" id="PTHR10363:SF2">
    <property type="entry name" value="BLEOMYCIN HYDROLASE"/>
    <property type="match status" value="1"/>
</dbReference>
<reference evidence="6" key="1">
    <citation type="submission" date="2023-06" db="EMBL/GenBank/DDBJ databases">
        <title>Identification and characterization of horizontal gene transfer across gut microbiota members of farm animals based on homology search.</title>
        <authorList>
            <person name="Zeman M."/>
            <person name="Kubasova T."/>
            <person name="Jahodarova E."/>
            <person name="Nykrynova M."/>
            <person name="Rychlik I."/>
        </authorList>
    </citation>
    <scope>NUCLEOTIDE SEQUENCE [LARGE SCALE GENOMIC DNA]</scope>
    <source>
        <strain evidence="6">153_Feed</strain>
    </source>
</reference>
<name>A0ABT7V438_9ACTN</name>
<keyword evidence="2 4" id="KW-0378">Hydrolase</keyword>
<organism evidence="5 6">
    <name type="scientific">Thermophilibacter provencensis</name>
    <dbReference type="NCBI Taxonomy" id="1852386"/>
    <lineage>
        <taxon>Bacteria</taxon>
        <taxon>Bacillati</taxon>
        <taxon>Actinomycetota</taxon>
        <taxon>Coriobacteriia</taxon>
        <taxon>Coriobacteriales</taxon>
        <taxon>Atopobiaceae</taxon>
        <taxon>Thermophilibacter</taxon>
    </lineage>
</organism>
<keyword evidence="4" id="KW-0031">Aminopeptidase</keyword>